<dbReference type="Gene3D" id="3.30.300.30">
    <property type="match status" value="1"/>
</dbReference>
<dbReference type="Pfam" id="PF13193">
    <property type="entry name" value="AMP-binding_C"/>
    <property type="match status" value="1"/>
</dbReference>
<dbReference type="CDD" id="cd05911">
    <property type="entry name" value="Firefly_Luc_like"/>
    <property type="match status" value="1"/>
</dbReference>
<evidence type="ECO:0000313" key="6">
    <source>
        <dbReference type="Proteomes" id="UP000069940"/>
    </source>
</evidence>
<dbReference type="SUPFAM" id="SSF56801">
    <property type="entry name" value="Acetyl-CoA synthetase-like"/>
    <property type="match status" value="1"/>
</dbReference>
<proteinExistence type="predicted"/>
<dbReference type="PANTHER" id="PTHR24096">
    <property type="entry name" value="LONG-CHAIN-FATTY-ACID--COA LIGASE"/>
    <property type="match status" value="1"/>
</dbReference>
<dbReference type="InterPro" id="IPR045851">
    <property type="entry name" value="AMP-bd_C_sf"/>
</dbReference>
<feature type="domain" description="AMP-binding enzyme C-terminal" evidence="4">
    <location>
        <begin position="452"/>
        <end position="527"/>
    </location>
</feature>
<evidence type="ECO:0000256" key="1">
    <source>
        <dbReference type="ARBA" id="ARBA00004275"/>
    </source>
</evidence>
<keyword evidence="2" id="KW-0576">Peroxisome</keyword>
<reference evidence="5" key="2">
    <citation type="submission" date="2025-05" db="UniProtKB">
        <authorList>
            <consortium name="EnsemblMetazoa"/>
        </authorList>
    </citation>
    <scope>IDENTIFICATION</scope>
    <source>
        <strain evidence="5">Foshan</strain>
    </source>
</reference>
<sequence length="546" mass="59969">MHSPRDVFTFYDPATKIWRGNNIQPLYNPNQSLGAFMLTVLNHNPQQIAQISVDTGARVTCGEMRLRTIRVAQNLTRMGYGPGNVFTMAVRNDEHAAPVLFACFALGIPVNTLDASFKRDDLSHMLSLVRSQVVFCDRDTWPEMKIALEMTKNDAVVFMVGEGGSQEGCKHVEELLTETGREDLFVPDHFEDASTRMAVILCSSGTTGKPKGVCLSHANCIANLTNLTETRSTDVMLCFSSLYWLSGMFFLLIGTAVGGTRIITRDVFNPALALNIIEQYKVSVAFFPPAAALELLKHPQAPRTDFSNIRLLFSGGSAVSAELKYALDKLIPHTSSRVGYGMSEIGGIATFSDANIYKAGCAGYLRPLIQAKVVDLNGEALDIGQQGEILLKPVYKFLGYYGNDAATSEMLDPEGWLHTGDIGRFDEDGLLYVVDRKKDIIKYGNYQISPSELEAVIQSIPGVLNCCVTGIPVPGNDLPAALIVKCAEAEVDAEDVHRVMNANLGSYKQLRGGVYFTKELPMTPSGKILRRQCREILIEHYNNSSK</sequence>
<dbReference type="Proteomes" id="UP000069940">
    <property type="component" value="Unassembled WGS sequence"/>
</dbReference>
<evidence type="ECO:0008006" key="7">
    <source>
        <dbReference type="Google" id="ProtNLM"/>
    </source>
</evidence>
<evidence type="ECO:0000259" key="3">
    <source>
        <dbReference type="Pfam" id="PF00501"/>
    </source>
</evidence>
<dbReference type="InterPro" id="IPR000873">
    <property type="entry name" value="AMP-dep_synth/lig_dom"/>
</dbReference>
<dbReference type="EnsemblMetazoa" id="AALFPA23_014975.R21707">
    <property type="protein sequence ID" value="AALFPA23_014975.P21707"/>
    <property type="gene ID" value="AALFPA23_014975"/>
</dbReference>
<dbReference type="RefSeq" id="XP_062700415.1">
    <property type="nucleotide sequence ID" value="XM_062844431.1"/>
</dbReference>
<reference evidence="6" key="1">
    <citation type="journal article" date="2015" name="Proc. Natl. Acad. Sci. U.S.A.">
        <title>Genome sequence of the Asian Tiger mosquito, Aedes albopictus, reveals insights into its biology, genetics, and evolution.</title>
        <authorList>
            <person name="Chen X.G."/>
            <person name="Jiang X."/>
            <person name="Gu J."/>
            <person name="Xu M."/>
            <person name="Wu Y."/>
            <person name="Deng Y."/>
            <person name="Zhang C."/>
            <person name="Bonizzoni M."/>
            <person name="Dermauw W."/>
            <person name="Vontas J."/>
            <person name="Armbruster P."/>
            <person name="Huang X."/>
            <person name="Yang Y."/>
            <person name="Zhang H."/>
            <person name="He W."/>
            <person name="Peng H."/>
            <person name="Liu Y."/>
            <person name="Wu K."/>
            <person name="Chen J."/>
            <person name="Lirakis M."/>
            <person name="Topalis P."/>
            <person name="Van Leeuwen T."/>
            <person name="Hall A.B."/>
            <person name="Jiang X."/>
            <person name="Thorpe C."/>
            <person name="Mueller R.L."/>
            <person name="Sun C."/>
            <person name="Waterhouse R.M."/>
            <person name="Yan G."/>
            <person name="Tu Z.J."/>
            <person name="Fang X."/>
            <person name="James A.A."/>
        </authorList>
    </citation>
    <scope>NUCLEOTIDE SEQUENCE [LARGE SCALE GENOMIC DNA]</scope>
    <source>
        <strain evidence="6">Foshan</strain>
    </source>
</reference>
<comment type="subcellular location">
    <subcellularLocation>
        <location evidence="1">Peroxisome</location>
    </subcellularLocation>
</comment>
<dbReference type="InterPro" id="IPR042099">
    <property type="entry name" value="ANL_N_sf"/>
</dbReference>
<dbReference type="PROSITE" id="PS00455">
    <property type="entry name" value="AMP_BINDING"/>
    <property type="match status" value="1"/>
</dbReference>
<dbReference type="RefSeq" id="XP_019525802.3">
    <property type="nucleotide sequence ID" value="XM_019670257.3"/>
</dbReference>
<feature type="domain" description="AMP-dependent synthetase/ligase" evidence="3">
    <location>
        <begin position="42"/>
        <end position="401"/>
    </location>
</feature>
<evidence type="ECO:0000256" key="2">
    <source>
        <dbReference type="ARBA" id="ARBA00023140"/>
    </source>
</evidence>
<organism evidence="5 6">
    <name type="scientific">Aedes albopictus</name>
    <name type="common">Asian tiger mosquito</name>
    <name type="synonym">Stegomyia albopicta</name>
    <dbReference type="NCBI Taxonomy" id="7160"/>
    <lineage>
        <taxon>Eukaryota</taxon>
        <taxon>Metazoa</taxon>
        <taxon>Ecdysozoa</taxon>
        <taxon>Arthropoda</taxon>
        <taxon>Hexapoda</taxon>
        <taxon>Insecta</taxon>
        <taxon>Pterygota</taxon>
        <taxon>Neoptera</taxon>
        <taxon>Endopterygota</taxon>
        <taxon>Diptera</taxon>
        <taxon>Nematocera</taxon>
        <taxon>Culicoidea</taxon>
        <taxon>Culicidae</taxon>
        <taxon>Culicinae</taxon>
        <taxon>Aedini</taxon>
        <taxon>Aedes</taxon>
        <taxon>Stegomyia</taxon>
    </lineage>
</organism>
<name>A0ABM1Z4B7_AEDAL</name>
<dbReference type="Pfam" id="PF00501">
    <property type="entry name" value="AMP-binding"/>
    <property type="match status" value="1"/>
</dbReference>
<keyword evidence="6" id="KW-1185">Reference proteome</keyword>
<dbReference type="PANTHER" id="PTHR24096:SF353">
    <property type="entry name" value="GH16244P-RELATED"/>
    <property type="match status" value="1"/>
</dbReference>
<dbReference type="InterPro" id="IPR020845">
    <property type="entry name" value="AMP-binding_CS"/>
</dbReference>
<evidence type="ECO:0000259" key="4">
    <source>
        <dbReference type="Pfam" id="PF13193"/>
    </source>
</evidence>
<dbReference type="InterPro" id="IPR025110">
    <property type="entry name" value="AMP-bd_C"/>
</dbReference>
<evidence type="ECO:0000313" key="5">
    <source>
        <dbReference type="EnsemblMetazoa" id="AALFPA23_014975.P21708"/>
    </source>
</evidence>
<protein>
    <recommendedName>
        <fullName evidence="7">Acyl-coa synthetase</fullName>
    </recommendedName>
</protein>
<dbReference type="EnsemblMetazoa" id="AALFPA23_014975.R21708">
    <property type="protein sequence ID" value="AALFPA23_014975.P21708"/>
    <property type="gene ID" value="AALFPA23_014975"/>
</dbReference>
<dbReference type="Gene3D" id="3.40.50.12780">
    <property type="entry name" value="N-terminal domain of ligase-like"/>
    <property type="match status" value="1"/>
</dbReference>
<dbReference type="GeneID" id="109397917"/>
<accession>A0ABM1Z4B7</accession>